<dbReference type="GO" id="GO:0016491">
    <property type="term" value="F:oxidoreductase activity"/>
    <property type="evidence" value="ECO:0007669"/>
    <property type="project" value="UniProtKB-ARBA"/>
</dbReference>
<name>A0A512DVQ6_9PROT</name>
<dbReference type="Proteomes" id="UP000321523">
    <property type="component" value="Unassembled WGS sequence"/>
</dbReference>
<dbReference type="PANTHER" id="PTHR30296">
    <property type="entry name" value="UNCHARACTERIZED PROTEIN YKGE"/>
    <property type="match status" value="1"/>
</dbReference>
<evidence type="ECO:0000259" key="1">
    <source>
        <dbReference type="Pfam" id="PF02754"/>
    </source>
</evidence>
<proteinExistence type="predicted"/>
<dbReference type="InterPro" id="IPR004017">
    <property type="entry name" value="Cys_rich_dom"/>
</dbReference>
<organism evidence="2 3">
    <name type="scientific">Skermanella aerolata</name>
    <dbReference type="NCBI Taxonomy" id="393310"/>
    <lineage>
        <taxon>Bacteria</taxon>
        <taxon>Pseudomonadati</taxon>
        <taxon>Pseudomonadota</taxon>
        <taxon>Alphaproteobacteria</taxon>
        <taxon>Rhodospirillales</taxon>
        <taxon>Azospirillaceae</taxon>
        <taxon>Skermanella</taxon>
    </lineage>
</organism>
<protein>
    <submittedName>
        <fullName evidence="2">Fe-S oxidoreductase</fullName>
    </submittedName>
</protein>
<evidence type="ECO:0000313" key="3">
    <source>
        <dbReference type="Proteomes" id="UP000321523"/>
    </source>
</evidence>
<feature type="domain" description="Cysteine-rich" evidence="1">
    <location>
        <begin position="20"/>
        <end position="101"/>
    </location>
</feature>
<dbReference type="PANTHER" id="PTHR30296:SF0">
    <property type="entry name" value="LACTATE UTILIZATION PROTEIN A"/>
    <property type="match status" value="1"/>
</dbReference>
<keyword evidence="3" id="KW-1185">Reference proteome</keyword>
<evidence type="ECO:0000313" key="2">
    <source>
        <dbReference type="EMBL" id="GEO40553.1"/>
    </source>
</evidence>
<sequence length="259" mass="28351">MSVAHMSTAASVPAERPSTVYFFGTCLVDLFYPEAGLAGMELLKREGLRVVFPQGQTCCGQPARNCGFFEEARTVVRAQFAAFPEPWPIIVPSGSCAGMMRVHYPQLFAGEPDQAQAEAFASRVYELSWFLVHVLDLKLEDKGEPVTVTWHASCHSMREMGITDEPKRLLRSLSNVTLVENPRERECCGFGGTFSVRQPEVSAAMVADKIASVEATGASEMVTGDCGCMMNISGAMEKAGTPMRSRHLAEFLLERGDVR</sequence>
<dbReference type="Pfam" id="PF02754">
    <property type="entry name" value="CCG"/>
    <property type="match status" value="2"/>
</dbReference>
<dbReference type="AlphaFoldDB" id="A0A512DVQ6"/>
<dbReference type="EMBL" id="BJYZ01000022">
    <property type="protein sequence ID" value="GEO40553.1"/>
    <property type="molecule type" value="Genomic_DNA"/>
</dbReference>
<gene>
    <name evidence="2" type="ORF">SAE02_47010</name>
</gene>
<dbReference type="GO" id="GO:0005829">
    <property type="term" value="C:cytosol"/>
    <property type="evidence" value="ECO:0007669"/>
    <property type="project" value="TreeGrafter"/>
</dbReference>
<reference evidence="2 3" key="1">
    <citation type="submission" date="2019-07" db="EMBL/GenBank/DDBJ databases">
        <title>Whole genome shotgun sequence of Skermanella aerolata NBRC 106429.</title>
        <authorList>
            <person name="Hosoyama A."/>
            <person name="Uohara A."/>
            <person name="Ohji S."/>
            <person name="Ichikawa N."/>
        </authorList>
    </citation>
    <scope>NUCLEOTIDE SEQUENCE [LARGE SCALE GENOMIC DNA]</scope>
    <source>
        <strain evidence="2 3">NBRC 106429</strain>
    </source>
</reference>
<feature type="domain" description="Cysteine-rich" evidence="1">
    <location>
        <begin position="148"/>
        <end position="232"/>
    </location>
</feature>
<accession>A0A512DVQ6</accession>
<comment type="caution">
    <text evidence="2">The sequence shown here is derived from an EMBL/GenBank/DDBJ whole genome shotgun (WGS) entry which is preliminary data.</text>
</comment>